<dbReference type="PANTHER" id="PTHR43883:SF1">
    <property type="entry name" value="GLUCONOKINASE"/>
    <property type="match status" value="1"/>
</dbReference>
<name>A0A1E3VSW5_9HYPH</name>
<dbReference type="EMBL" id="LPWF01000029">
    <property type="protein sequence ID" value="ODR96401.1"/>
    <property type="molecule type" value="Genomic_DNA"/>
</dbReference>
<sequence>MQQKKVLNFLGGAAAYSLEPATVDCIETHASFVFLAGDFAYKVKRAVKYPFLDFSTLEKRHAACVNELRLNTRTAPQLYLEVVPVTAQPDGGLQLRGAGTVVEWVLVMRRFDQDGLFDRLAERGRLPVEAMGDLATAIAALHAAADRDLTADQAVRPLRGVVADHETVLAERSDVFGTEAAQDLARRTRETFLALIGTLRERAQDGYVRHCHGDLHLRNIVEIDGRPVLFDALEFDDSLATIDVLYDLAFLLMDLGKRGLRPHANAVLNAYLDGGDSSGNLLGLAALPFFLSLRAMIRAKVELLRADAAEAGTAAQIRDDARAYFDLARGFLAAGAPPSSSAIGGLSGSGKSAVARAIAADIGAFPGAVHVRSDVERKRLFGVAPDSRLPQRAYEASVSPQVYAMCRKRAGWALSAGRSVIVDAVHAKPEERDAVAALAAAHGADFTGLWLEAPLDVMRGRVADRRGDVSDATPSVVDAQAAYDLGVVDFDRIDASGDVDTVAAACLARIAAKV</sequence>
<evidence type="ECO:0000313" key="2">
    <source>
        <dbReference type="EMBL" id="ODR96401.1"/>
    </source>
</evidence>
<dbReference type="SUPFAM" id="SSF56112">
    <property type="entry name" value="Protein kinase-like (PK-like)"/>
    <property type="match status" value="1"/>
</dbReference>
<dbReference type="AlphaFoldDB" id="A0A1E3VSW5"/>
<organism evidence="2 3">
    <name type="scientific">Methyloceanibacter superfactus</name>
    <dbReference type="NCBI Taxonomy" id="1774969"/>
    <lineage>
        <taxon>Bacteria</taxon>
        <taxon>Pseudomonadati</taxon>
        <taxon>Pseudomonadota</taxon>
        <taxon>Alphaproteobacteria</taxon>
        <taxon>Hyphomicrobiales</taxon>
        <taxon>Hyphomicrobiaceae</taxon>
        <taxon>Methyloceanibacter</taxon>
    </lineage>
</organism>
<protein>
    <recommendedName>
        <fullName evidence="1">Aminoglycoside phosphotransferase domain-containing protein</fullName>
    </recommendedName>
</protein>
<dbReference type="Pfam" id="PF13671">
    <property type="entry name" value="AAA_33"/>
    <property type="match status" value="1"/>
</dbReference>
<evidence type="ECO:0000259" key="1">
    <source>
        <dbReference type="Pfam" id="PF01636"/>
    </source>
</evidence>
<dbReference type="Gene3D" id="3.40.50.300">
    <property type="entry name" value="P-loop containing nucleotide triphosphate hydrolases"/>
    <property type="match status" value="1"/>
</dbReference>
<evidence type="ECO:0000313" key="3">
    <source>
        <dbReference type="Proteomes" id="UP000094472"/>
    </source>
</evidence>
<dbReference type="RefSeq" id="WP_244500236.1">
    <property type="nucleotide sequence ID" value="NZ_LPWF01000029.1"/>
</dbReference>
<dbReference type="Proteomes" id="UP000094472">
    <property type="component" value="Unassembled WGS sequence"/>
</dbReference>
<accession>A0A1E3VSW5</accession>
<dbReference type="InterPro" id="IPR002575">
    <property type="entry name" value="Aminoglycoside_PTrfase"/>
</dbReference>
<dbReference type="Pfam" id="PF01636">
    <property type="entry name" value="APH"/>
    <property type="match status" value="1"/>
</dbReference>
<comment type="caution">
    <text evidence="2">The sequence shown here is derived from an EMBL/GenBank/DDBJ whole genome shotgun (WGS) entry which is preliminary data.</text>
</comment>
<dbReference type="Gene3D" id="3.90.1200.10">
    <property type="match status" value="1"/>
</dbReference>
<gene>
    <name evidence="2" type="ORF">AUC69_14665</name>
</gene>
<reference evidence="2 3" key="1">
    <citation type="journal article" date="2016" name="Environ. Microbiol.">
        <title>New Methyloceanibacter diversity from North Sea sediments includes methanotroph containing solely the soluble methane monooxygenase.</title>
        <authorList>
            <person name="Vekeman B."/>
            <person name="Kerckhof F.M."/>
            <person name="Cremers G."/>
            <person name="de Vos P."/>
            <person name="Vandamme P."/>
            <person name="Boon N."/>
            <person name="Op den Camp H.J."/>
            <person name="Heylen K."/>
        </authorList>
    </citation>
    <scope>NUCLEOTIDE SEQUENCE [LARGE SCALE GENOMIC DNA]</scope>
    <source>
        <strain evidence="2 3">R-67175</strain>
    </source>
</reference>
<dbReference type="SUPFAM" id="SSF52540">
    <property type="entry name" value="P-loop containing nucleoside triphosphate hydrolases"/>
    <property type="match status" value="1"/>
</dbReference>
<dbReference type="STRING" id="1774969.AUC69_14665"/>
<proteinExistence type="predicted"/>
<keyword evidence="3" id="KW-1185">Reference proteome</keyword>
<dbReference type="InterPro" id="IPR052732">
    <property type="entry name" value="Cell-binding_unc_protein"/>
</dbReference>
<dbReference type="InterPro" id="IPR027417">
    <property type="entry name" value="P-loop_NTPase"/>
</dbReference>
<dbReference type="InterPro" id="IPR011009">
    <property type="entry name" value="Kinase-like_dom_sf"/>
</dbReference>
<dbReference type="PANTHER" id="PTHR43883">
    <property type="entry name" value="SLR0207 PROTEIN"/>
    <property type="match status" value="1"/>
</dbReference>
<feature type="domain" description="Aminoglycoside phosphotransferase" evidence="1">
    <location>
        <begin position="120"/>
        <end position="273"/>
    </location>
</feature>